<dbReference type="AlphaFoldDB" id="A0AAD7DWI0"/>
<dbReference type="Proteomes" id="UP001221757">
    <property type="component" value="Unassembled WGS sequence"/>
</dbReference>
<dbReference type="EMBL" id="JARKIE010000017">
    <property type="protein sequence ID" value="KAJ7701461.1"/>
    <property type="molecule type" value="Genomic_DNA"/>
</dbReference>
<comment type="caution">
    <text evidence="1">The sequence shown here is derived from an EMBL/GenBank/DDBJ whole genome shotgun (WGS) entry which is preliminary data.</text>
</comment>
<name>A0AAD7DWI0_MYCRO</name>
<evidence type="ECO:0000313" key="2">
    <source>
        <dbReference type="Proteomes" id="UP001221757"/>
    </source>
</evidence>
<gene>
    <name evidence="1" type="ORF">B0H17DRAFT_1195250</name>
</gene>
<accession>A0AAD7DWI0</accession>
<proteinExistence type="predicted"/>
<reference evidence="1" key="1">
    <citation type="submission" date="2023-03" db="EMBL/GenBank/DDBJ databases">
        <title>Massive genome expansion in bonnet fungi (Mycena s.s.) driven by repeated elements and novel gene families across ecological guilds.</title>
        <authorList>
            <consortium name="Lawrence Berkeley National Laboratory"/>
            <person name="Harder C.B."/>
            <person name="Miyauchi S."/>
            <person name="Viragh M."/>
            <person name="Kuo A."/>
            <person name="Thoen E."/>
            <person name="Andreopoulos B."/>
            <person name="Lu D."/>
            <person name="Skrede I."/>
            <person name="Drula E."/>
            <person name="Henrissat B."/>
            <person name="Morin E."/>
            <person name="Kohler A."/>
            <person name="Barry K."/>
            <person name="LaButti K."/>
            <person name="Morin E."/>
            <person name="Salamov A."/>
            <person name="Lipzen A."/>
            <person name="Mereny Z."/>
            <person name="Hegedus B."/>
            <person name="Baldrian P."/>
            <person name="Stursova M."/>
            <person name="Weitz H."/>
            <person name="Taylor A."/>
            <person name="Grigoriev I.V."/>
            <person name="Nagy L.G."/>
            <person name="Martin F."/>
            <person name="Kauserud H."/>
        </authorList>
    </citation>
    <scope>NUCLEOTIDE SEQUENCE</scope>
    <source>
        <strain evidence="1">CBHHK067</strain>
    </source>
</reference>
<organism evidence="1 2">
    <name type="scientific">Mycena rosella</name>
    <name type="common">Pink bonnet</name>
    <name type="synonym">Agaricus rosellus</name>
    <dbReference type="NCBI Taxonomy" id="1033263"/>
    <lineage>
        <taxon>Eukaryota</taxon>
        <taxon>Fungi</taxon>
        <taxon>Dikarya</taxon>
        <taxon>Basidiomycota</taxon>
        <taxon>Agaricomycotina</taxon>
        <taxon>Agaricomycetes</taxon>
        <taxon>Agaricomycetidae</taxon>
        <taxon>Agaricales</taxon>
        <taxon>Marasmiineae</taxon>
        <taxon>Mycenaceae</taxon>
        <taxon>Mycena</taxon>
    </lineage>
</organism>
<protein>
    <submittedName>
        <fullName evidence="1">Uncharacterized protein</fullName>
    </submittedName>
</protein>
<evidence type="ECO:0000313" key="1">
    <source>
        <dbReference type="EMBL" id="KAJ7701461.1"/>
    </source>
</evidence>
<keyword evidence="2" id="KW-1185">Reference proteome</keyword>
<sequence length="252" mass="29400">MLEEQAEEDPRVLPDRIVRWGPLLLPPKPYKPHGAPDEFPSLYSAAHPLRRDKWLRETDAFFTFQSAFFLAHNADVPAERTRPNTILWLTRRAQIHALLADMKDHLAVLEREVQKSDVLRDMSHQDRAVAWLLEWEALDTGMEALDAICWGFPWVKPVHGEYKNYGEIRALAHEKYAFDRRLRKRGSRAWEYVSFAPLHITNAYRILFVERDRLHIPVKFFLALAKKLGISTELQLEMATVEKPTGGSFFVW</sequence>